<evidence type="ECO:0000313" key="1">
    <source>
        <dbReference type="EMBL" id="MPN04774.1"/>
    </source>
</evidence>
<comment type="caution">
    <text evidence="1">The sequence shown here is derived from an EMBL/GenBank/DDBJ whole genome shotgun (WGS) entry which is preliminary data.</text>
</comment>
<protein>
    <submittedName>
        <fullName evidence="1">Uncharacterized protein</fullName>
    </submittedName>
</protein>
<dbReference type="AlphaFoldDB" id="A0A645EWD2"/>
<reference evidence="1" key="1">
    <citation type="submission" date="2019-08" db="EMBL/GenBank/DDBJ databases">
        <authorList>
            <person name="Kucharzyk K."/>
            <person name="Murdoch R.W."/>
            <person name="Higgins S."/>
            <person name="Loffler F."/>
        </authorList>
    </citation>
    <scope>NUCLEOTIDE SEQUENCE</scope>
</reference>
<accession>A0A645EWD2</accession>
<gene>
    <name evidence="1" type="ORF">SDC9_152021</name>
</gene>
<organism evidence="1">
    <name type="scientific">bioreactor metagenome</name>
    <dbReference type="NCBI Taxonomy" id="1076179"/>
    <lineage>
        <taxon>unclassified sequences</taxon>
        <taxon>metagenomes</taxon>
        <taxon>ecological metagenomes</taxon>
    </lineage>
</organism>
<sequence>MKQPFVIRVGRGHQVDRVVQIVQFEFGRIEFQSNILIGMRLADMADHQQRPVSVLVAVDADIDILAFNHLDRVFPVAEKMGFGHLEAGVMAEQLVENSVVHPPEARHGVVNQCRSHRRLGHAKFIGFILLVAAETFAQSVERHVNTVGDAERQRRKLAGEDRQFIGVENIFLVMQNGAGGLSHPFTIQQMGCEGECGQQELIGIMHHNDRVLNPGVKLRERDTAIEFALSQKRIALGTAVQLIVAFPGVPEVEIHAAQFGDRLEHGGGVQCEKCACAGGRAAIVNEMSGVIVIHGDFGEDFPFVLESRHFRIAY</sequence>
<proteinExistence type="predicted"/>
<name>A0A645EWD2_9ZZZZ</name>
<dbReference type="EMBL" id="VSSQ01050696">
    <property type="protein sequence ID" value="MPN04774.1"/>
    <property type="molecule type" value="Genomic_DNA"/>
</dbReference>